<name>A0A918ANW0_9PSEU</name>
<dbReference type="Proteomes" id="UP000639606">
    <property type="component" value="Unassembled WGS sequence"/>
</dbReference>
<dbReference type="Gene3D" id="3.40.710.10">
    <property type="entry name" value="DD-peptidase/beta-lactamase superfamily"/>
    <property type="match status" value="1"/>
</dbReference>
<dbReference type="InterPro" id="IPR012338">
    <property type="entry name" value="Beta-lactam/transpept-like"/>
</dbReference>
<sequence length="325" mass="34873">MTDPLTPLLSTVDGTAVAARRGDEDFLLTSGTTARGGALPVRSDTRFEIGSLTKTFTALLLAEMVARGEVGYDDPVERYLPRECAPRAPITLVRLATHSSGLPKLPPGLWRSALPAWFTNPYRAFTARDVLAAVPRARPRPGVRYSNFGVGLLGHLLARAAGCPFEELLTARVLRPLGLPDTGCAPAPQATGYWRGRPRPPWEIPGLPAAGALRSSARDMLRYLTAHLNPSATPLERALTEVTRPRVALPGGADHLCLVWNHRARPGHELLFHSGGTRGFTSFAGFSPRAGTALVALVNTGPTLRGTFIQRSYEALRTLATLAPA</sequence>
<evidence type="ECO:0000259" key="1">
    <source>
        <dbReference type="Pfam" id="PF00144"/>
    </source>
</evidence>
<dbReference type="AlphaFoldDB" id="A0A918ANW0"/>
<comment type="caution">
    <text evidence="2">The sequence shown here is derived from an EMBL/GenBank/DDBJ whole genome shotgun (WGS) entry which is preliminary data.</text>
</comment>
<gene>
    <name evidence="2" type="ORF">GCM10010185_41710</name>
</gene>
<evidence type="ECO:0000313" key="3">
    <source>
        <dbReference type="Proteomes" id="UP000639606"/>
    </source>
</evidence>
<organism evidence="2 3">
    <name type="scientific">Saccharothrix coeruleofusca</name>
    <dbReference type="NCBI Taxonomy" id="33919"/>
    <lineage>
        <taxon>Bacteria</taxon>
        <taxon>Bacillati</taxon>
        <taxon>Actinomycetota</taxon>
        <taxon>Actinomycetes</taxon>
        <taxon>Pseudonocardiales</taxon>
        <taxon>Pseudonocardiaceae</taxon>
        <taxon>Saccharothrix</taxon>
    </lineage>
</organism>
<keyword evidence="3" id="KW-1185">Reference proteome</keyword>
<dbReference type="RefSeq" id="WP_189224973.1">
    <property type="nucleotide sequence ID" value="NZ_BMRG01000008.1"/>
</dbReference>
<protein>
    <submittedName>
        <fullName evidence="2">Penicillin-binding protein</fullName>
    </submittedName>
</protein>
<dbReference type="SUPFAM" id="SSF56601">
    <property type="entry name" value="beta-lactamase/transpeptidase-like"/>
    <property type="match status" value="1"/>
</dbReference>
<dbReference type="PANTHER" id="PTHR46825:SF7">
    <property type="entry name" value="D-ALANYL-D-ALANINE CARBOXYPEPTIDASE"/>
    <property type="match status" value="1"/>
</dbReference>
<dbReference type="InterPro" id="IPR050491">
    <property type="entry name" value="AmpC-like"/>
</dbReference>
<evidence type="ECO:0000313" key="2">
    <source>
        <dbReference type="EMBL" id="GGP64789.1"/>
    </source>
</evidence>
<feature type="domain" description="Beta-lactamase-related" evidence="1">
    <location>
        <begin position="13"/>
        <end position="305"/>
    </location>
</feature>
<reference evidence="2" key="1">
    <citation type="journal article" date="2014" name="Int. J. Syst. Evol. Microbiol.">
        <title>Complete genome sequence of Corynebacterium casei LMG S-19264T (=DSM 44701T), isolated from a smear-ripened cheese.</title>
        <authorList>
            <consortium name="US DOE Joint Genome Institute (JGI-PGF)"/>
            <person name="Walter F."/>
            <person name="Albersmeier A."/>
            <person name="Kalinowski J."/>
            <person name="Ruckert C."/>
        </authorList>
    </citation>
    <scope>NUCLEOTIDE SEQUENCE</scope>
    <source>
        <strain evidence="2">JCM 3313</strain>
    </source>
</reference>
<accession>A0A918ANW0</accession>
<proteinExistence type="predicted"/>
<dbReference type="InterPro" id="IPR001466">
    <property type="entry name" value="Beta-lactam-related"/>
</dbReference>
<dbReference type="Pfam" id="PF00144">
    <property type="entry name" value="Beta-lactamase"/>
    <property type="match status" value="1"/>
</dbReference>
<dbReference type="EMBL" id="BMRG01000008">
    <property type="protein sequence ID" value="GGP64789.1"/>
    <property type="molecule type" value="Genomic_DNA"/>
</dbReference>
<dbReference type="PANTHER" id="PTHR46825">
    <property type="entry name" value="D-ALANYL-D-ALANINE-CARBOXYPEPTIDASE/ENDOPEPTIDASE AMPH"/>
    <property type="match status" value="1"/>
</dbReference>
<reference evidence="2" key="2">
    <citation type="submission" date="2020-09" db="EMBL/GenBank/DDBJ databases">
        <authorList>
            <person name="Sun Q."/>
            <person name="Ohkuma M."/>
        </authorList>
    </citation>
    <scope>NUCLEOTIDE SEQUENCE</scope>
    <source>
        <strain evidence="2">JCM 3313</strain>
    </source>
</reference>